<dbReference type="Proteomes" id="UP000254510">
    <property type="component" value="Unassembled WGS sequence"/>
</dbReference>
<organism evidence="1 2">
    <name type="scientific">Streptococcus gallolyticus</name>
    <dbReference type="NCBI Taxonomy" id="315405"/>
    <lineage>
        <taxon>Bacteria</taxon>
        <taxon>Bacillati</taxon>
        <taxon>Bacillota</taxon>
        <taxon>Bacilli</taxon>
        <taxon>Lactobacillales</taxon>
        <taxon>Streptococcaceae</taxon>
        <taxon>Streptococcus</taxon>
    </lineage>
</organism>
<sequence>MILINEEELSFHLTNGKVSYVFRVMERTGILEQLYCGPAISDYKSFTFLIEREIRPGNNLYMETSLMSLEHIKQEYPVFGTTDFRYPALEI</sequence>
<name>A0A380K310_9STRE</name>
<protein>
    <submittedName>
        <fullName evidence="1">Alpha-galactosidase</fullName>
        <ecNumber evidence="1">3.2.1.22</ecNumber>
    </submittedName>
</protein>
<evidence type="ECO:0000313" key="1">
    <source>
        <dbReference type="EMBL" id="SUN59225.1"/>
    </source>
</evidence>
<proteinExistence type="predicted"/>
<dbReference type="EMBL" id="UHFM01000006">
    <property type="protein sequence ID" value="SUN59225.1"/>
    <property type="molecule type" value="Genomic_DNA"/>
</dbReference>
<gene>
    <name evidence="1" type="primary">galA1_1</name>
    <name evidence="1" type="ORF">NCTC13767_01226</name>
</gene>
<accession>A0A380K310</accession>
<dbReference type="EC" id="3.2.1.22" evidence="1"/>
<dbReference type="InterPro" id="IPR038417">
    <property type="entry name" value="Alpga-gal_N_sf"/>
</dbReference>
<keyword evidence="1" id="KW-0326">Glycosidase</keyword>
<dbReference type="Gene3D" id="2.70.98.60">
    <property type="entry name" value="alpha-galactosidase from lactobacil brevis"/>
    <property type="match status" value="1"/>
</dbReference>
<dbReference type="AlphaFoldDB" id="A0A380K310"/>
<evidence type="ECO:0000313" key="2">
    <source>
        <dbReference type="Proteomes" id="UP000254510"/>
    </source>
</evidence>
<keyword evidence="1" id="KW-0378">Hydrolase</keyword>
<dbReference type="GO" id="GO:0004557">
    <property type="term" value="F:alpha-galactosidase activity"/>
    <property type="evidence" value="ECO:0007669"/>
    <property type="project" value="UniProtKB-EC"/>
</dbReference>
<reference evidence="1 2" key="1">
    <citation type="submission" date="2018-06" db="EMBL/GenBank/DDBJ databases">
        <authorList>
            <consortium name="Pathogen Informatics"/>
            <person name="Doyle S."/>
        </authorList>
    </citation>
    <scope>NUCLEOTIDE SEQUENCE [LARGE SCALE GENOMIC DNA]</scope>
    <source>
        <strain evidence="1 2">NCTC13767</strain>
    </source>
</reference>